<gene>
    <name evidence="3" type="ORF">GSCOC_T00035173001</name>
</gene>
<dbReference type="CDD" id="cd03784">
    <property type="entry name" value="GT1_Gtf-like"/>
    <property type="match status" value="2"/>
</dbReference>
<dbReference type="PANTHER" id="PTHR48048:SF35">
    <property type="entry name" value="UDP-GLYCOSYLTRANSFERASES DOMAIN-CONTAINING PROTEIN"/>
    <property type="match status" value="1"/>
</dbReference>
<name>A0A068UW89_COFCA</name>
<comment type="similarity">
    <text evidence="1">Belongs to the UDP-glycosyltransferase family.</text>
</comment>
<evidence type="ECO:0008006" key="5">
    <source>
        <dbReference type="Google" id="ProtNLM"/>
    </source>
</evidence>
<dbReference type="OrthoDB" id="5835829at2759"/>
<dbReference type="PANTHER" id="PTHR48048">
    <property type="entry name" value="GLYCOSYLTRANSFERASE"/>
    <property type="match status" value="1"/>
</dbReference>
<dbReference type="SUPFAM" id="SSF53756">
    <property type="entry name" value="UDP-Glycosyltransferase/glycogen phosphorylase"/>
    <property type="match status" value="2"/>
</dbReference>
<dbReference type="Gramene" id="CDP11888">
    <property type="protein sequence ID" value="CDP11888"/>
    <property type="gene ID" value="GSCOC_T00035173001"/>
</dbReference>
<dbReference type="AlphaFoldDB" id="A0A068UW89"/>
<evidence type="ECO:0000256" key="1">
    <source>
        <dbReference type="ARBA" id="ARBA00009995"/>
    </source>
</evidence>
<dbReference type="Pfam" id="PF00201">
    <property type="entry name" value="UDPGT"/>
    <property type="match status" value="2"/>
</dbReference>
<sequence>MEKSVLVFNAAPYMGHLAQSVQLAKLMLEKSNQLSVLFLVMKVPVDPEGTIKVQNIISGCNFERLRFHHLPTPENTDNWSSNKGLFINQLVECQKPHVREIASKIEGLSGFILDATTSTLSDVAEEFRVPSYIFFTSSAASFGLMLHVQSLQDEHNQDTFELLKTSQELTLPSFVQPVPITVLPTGITDKLLWSSRMHKLIQYWRKPKGLIINTFSELEDFALDSFVKDSAYGKTGLPRIYPIGPVLNRSETKIKSHSEIIEWLDNQPPNSVVLVSFGSLGSFDLDQVKEIASGLEQSRHRFLWVLRRPSAEKGGFPREYENLELVLPKGFLDRTASIGKVVGWVPQLAVLSHSAVGGFVSHCGWNSILESIWCGVPIATWPLAAEQQLNAFHLVKELGIAVEISLDYNEAKEHQELVRAEQIEKGVREVLGSENEVRKRVKEISEKSRAAVQDGGSSHLCFENLLCYKSRMEKSVLVFIAAPVMGHLAQSVQLAKLMLEKNNQLSVLVLVMKVPIDPEGTIKVQNIISGCSVERLHFHHLPTPENTDNWSSNRGLFMNQLVEFQKPHVRGIASKIEGLSGFILDFGTATSIDVAEEFQVPSYIFCTSGAAYFGLMLHVQSLQDDHNQDTIELFKTSEELIVPSFVQPVPISVLPTATTDKLQWSVRMRRYQYYRKPKGVIMNTFSELEDHALNSFLKDSAYGKSGLPQIYPVGPILNRSEMNLKNHSQISEWLDKQPQNSVVLVSFGSLGSFDLDQVKEIASGLEQSGHRFLWVLRRPPTEKGGFPAEYENVELVLPKGFLDRTASIGKVVGWVPQLAVLSHPAVGGFVSHCGWNSILESIWCGVPIATWPLAAEQQLNAFQLVKELGIAVEISLDYNEAKEHQELVRAEEIGKGVRDLMDGKNEMRKRVKEFSEKSRAAVQENGSSHLCFENLVQTICSGSHKWRGEGARLTSFLIPERLTSFFLGMIRN</sequence>
<dbReference type="Proteomes" id="UP000295252">
    <property type="component" value="Chromosome VII"/>
</dbReference>
<evidence type="ECO:0000313" key="3">
    <source>
        <dbReference type="EMBL" id="CDP11888.1"/>
    </source>
</evidence>
<reference evidence="4" key="1">
    <citation type="journal article" date="2014" name="Science">
        <title>The coffee genome provides insight into the convergent evolution of caffeine biosynthesis.</title>
        <authorList>
            <person name="Denoeud F."/>
            <person name="Carretero-Paulet L."/>
            <person name="Dereeper A."/>
            <person name="Droc G."/>
            <person name="Guyot R."/>
            <person name="Pietrella M."/>
            <person name="Zheng C."/>
            <person name="Alberti A."/>
            <person name="Anthony F."/>
            <person name="Aprea G."/>
            <person name="Aury J.M."/>
            <person name="Bento P."/>
            <person name="Bernard M."/>
            <person name="Bocs S."/>
            <person name="Campa C."/>
            <person name="Cenci A."/>
            <person name="Combes M.C."/>
            <person name="Crouzillat D."/>
            <person name="Da Silva C."/>
            <person name="Daddiego L."/>
            <person name="De Bellis F."/>
            <person name="Dussert S."/>
            <person name="Garsmeur O."/>
            <person name="Gayraud T."/>
            <person name="Guignon V."/>
            <person name="Jahn K."/>
            <person name="Jamilloux V."/>
            <person name="Joet T."/>
            <person name="Labadie K."/>
            <person name="Lan T."/>
            <person name="Leclercq J."/>
            <person name="Lepelley M."/>
            <person name="Leroy T."/>
            <person name="Li L.T."/>
            <person name="Librado P."/>
            <person name="Lopez L."/>
            <person name="Munoz A."/>
            <person name="Noel B."/>
            <person name="Pallavicini A."/>
            <person name="Perrotta G."/>
            <person name="Poncet V."/>
            <person name="Pot D."/>
            <person name="Priyono X."/>
            <person name="Rigoreau M."/>
            <person name="Rouard M."/>
            <person name="Rozas J."/>
            <person name="Tranchant-Dubreuil C."/>
            <person name="VanBuren R."/>
            <person name="Zhang Q."/>
            <person name="Andrade A.C."/>
            <person name="Argout X."/>
            <person name="Bertrand B."/>
            <person name="de Kochko A."/>
            <person name="Graziosi G."/>
            <person name="Henry R.J."/>
            <person name="Jayarama X."/>
            <person name="Ming R."/>
            <person name="Nagai C."/>
            <person name="Rounsley S."/>
            <person name="Sankoff D."/>
            <person name="Giuliano G."/>
            <person name="Albert V.A."/>
            <person name="Wincker P."/>
            <person name="Lashermes P."/>
        </authorList>
    </citation>
    <scope>NUCLEOTIDE SEQUENCE [LARGE SCALE GENOMIC DNA]</scope>
    <source>
        <strain evidence="4">cv. DH200-94</strain>
    </source>
</reference>
<dbReference type="InterPro" id="IPR050481">
    <property type="entry name" value="UDP-glycosyltransf_plant"/>
</dbReference>
<protein>
    <recommendedName>
        <fullName evidence="5">UDP-glycosyltransferases domain-containing protein</fullName>
    </recommendedName>
</protein>
<keyword evidence="2" id="KW-0808">Transferase</keyword>
<dbReference type="PhylomeDB" id="A0A068UW89"/>
<keyword evidence="4" id="KW-1185">Reference proteome</keyword>
<accession>A0A068UW89</accession>
<dbReference type="InterPro" id="IPR035595">
    <property type="entry name" value="UDP_glycos_trans_CS"/>
</dbReference>
<evidence type="ECO:0000313" key="4">
    <source>
        <dbReference type="Proteomes" id="UP000295252"/>
    </source>
</evidence>
<organism evidence="3 4">
    <name type="scientific">Coffea canephora</name>
    <name type="common">Robusta coffee</name>
    <dbReference type="NCBI Taxonomy" id="49390"/>
    <lineage>
        <taxon>Eukaryota</taxon>
        <taxon>Viridiplantae</taxon>
        <taxon>Streptophyta</taxon>
        <taxon>Embryophyta</taxon>
        <taxon>Tracheophyta</taxon>
        <taxon>Spermatophyta</taxon>
        <taxon>Magnoliopsida</taxon>
        <taxon>eudicotyledons</taxon>
        <taxon>Gunneridae</taxon>
        <taxon>Pentapetalae</taxon>
        <taxon>asterids</taxon>
        <taxon>lamiids</taxon>
        <taxon>Gentianales</taxon>
        <taxon>Rubiaceae</taxon>
        <taxon>Ixoroideae</taxon>
        <taxon>Gardenieae complex</taxon>
        <taxon>Bertiereae - Coffeeae clade</taxon>
        <taxon>Coffeeae</taxon>
        <taxon>Coffea</taxon>
    </lineage>
</organism>
<dbReference type="GO" id="GO:0035251">
    <property type="term" value="F:UDP-glucosyltransferase activity"/>
    <property type="evidence" value="ECO:0007669"/>
    <property type="project" value="InterPro"/>
</dbReference>
<proteinExistence type="inferred from homology"/>
<dbReference type="InterPro" id="IPR002213">
    <property type="entry name" value="UDP_glucos_trans"/>
</dbReference>
<evidence type="ECO:0000256" key="2">
    <source>
        <dbReference type="ARBA" id="ARBA00022679"/>
    </source>
</evidence>
<dbReference type="FunFam" id="3.40.50.2000:FF:000056">
    <property type="entry name" value="Glycosyltransferase"/>
    <property type="match status" value="2"/>
</dbReference>
<dbReference type="OMA" id="PENTDNW"/>
<dbReference type="InParanoid" id="A0A068UW89"/>
<dbReference type="Gene3D" id="3.40.50.2000">
    <property type="entry name" value="Glycogen Phosphorylase B"/>
    <property type="match status" value="4"/>
</dbReference>
<dbReference type="EMBL" id="HG739144">
    <property type="protein sequence ID" value="CDP11888.1"/>
    <property type="molecule type" value="Genomic_DNA"/>
</dbReference>
<dbReference type="PROSITE" id="PS00375">
    <property type="entry name" value="UDPGT"/>
    <property type="match status" value="2"/>
</dbReference>